<comment type="caution">
    <text evidence="2">The sequence shown here is derived from an EMBL/GenBank/DDBJ whole genome shotgun (WGS) entry which is preliminary data.</text>
</comment>
<accession>A0A438J0J1</accession>
<feature type="region of interest" description="Disordered" evidence="1">
    <location>
        <begin position="146"/>
        <end position="167"/>
    </location>
</feature>
<dbReference type="EMBL" id="QGNW01000070">
    <property type="protein sequence ID" value="RVX02473.1"/>
    <property type="molecule type" value="Genomic_DNA"/>
</dbReference>
<feature type="region of interest" description="Disordered" evidence="1">
    <location>
        <begin position="1"/>
        <end position="31"/>
    </location>
</feature>
<sequence>MIPGGRNFKEIERKKIGSKSEQKQSKNRGKRALRISQLKKLLRNEHFVAKPFRNTLKSLREFSQLRRRVWHTSATSQHRSIHLQLRNALRSGKPDFAPKVPFRRSAPFSQLFIFFLSLTAKPPVIFSDHQLRPNFGNPKWREPEGLSLLSFKPQEEPAKGASSGSRS</sequence>
<evidence type="ECO:0000256" key="1">
    <source>
        <dbReference type="SAM" id="MobiDB-lite"/>
    </source>
</evidence>
<proteinExistence type="predicted"/>
<reference evidence="2 3" key="1">
    <citation type="journal article" date="2018" name="PLoS Genet.">
        <title>Population sequencing reveals clonal diversity and ancestral inbreeding in the grapevine cultivar Chardonnay.</title>
        <authorList>
            <person name="Roach M.J."/>
            <person name="Johnson D.L."/>
            <person name="Bohlmann J."/>
            <person name="van Vuuren H.J."/>
            <person name="Jones S.J."/>
            <person name="Pretorius I.S."/>
            <person name="Schmidt S.A."/>
            <person name="Borneman A.R."/>
        </authorList>
    </citation>
    <scope>NUCLEOTIDE SEQUENCE [LARGE SCALE GENOMIC DNA]</scope>
    <source>
        <strain evidence="3">cv. Chardonnay</strain>
        <tissue evidence="2">Leaf</tissue>
    </source>
</reference>
<protein>
    <submittedName>
        <fullName evidence="2">Uncharacterized protein</fullName>
    </submittedName>
</protein>
<dbReference type="Proteomes" id="UP000288805">
    <property type="component" value="Unassembled WGS sequence"/>
</dbReference>
<name>A0A438J0J1_VITVI</name>
<evidence type="ECO:0000313" key="3">
    <source>
        <dbReference type="Proteomes" id="UP000288805"/>
    </source>
</evidence>
<organism evidence="2 3">
    <name type="scientific">Vitis vinifera</name>
    <name type="common">Grape</name>
    <dbReference type="NCBI Taxonomy" id="29760"/>
    <lineage>
        <taxon>Eukaryota</taxon>
        <taxon>Viridiplantae</taxon>
        <taxon>Streptophyta</taxon>
        <taxon>Embryophyta</taxon>
        <taxon>Tracheophyta</taxon>
        <taxon>Spermatophyta</taxon>
        <taxon>Magnoliopsida</taxon>
        <taxon>eudicotyledons</taxon>
        <taxon>Gunneridae</taxon>
        <taxon>Pentapetalae</taxon>
        <taxon>rosids</taxon>
        <taxon>Vitales</taxon>
        <taxon>Vitaceae</taxon>
        <taxon>Viteae</taxon>
        <taxon>Vitis</taxon>
    </lineage>
</organism>
<gene>
    <name evidence="2" type="ORF">CK203_031211</name>
</gene>
<feature type="compositionally biased region" description="Basic and acidic residues" evidence="1">
    <location>
        <begin position="7"/>
        <end position="24"/>
    </location>
</feature>
<dbReference type="AlphaFoldDB" id="A0A438J0J1"/>
<evidence type="ECO:0000313" key="2">
    <source>
        <dbReference type="EMBL" id="RVX02473.1"/>
    </source>
</evidence>